<gene>
    <name evidence="6" type="ORF">CBF31_03970</name>
</gene>
<sequence length="346" mass="38054">MKKMFKRVVMSLGLLATVGLLASCGSKEEAGKDALPKEVNIGIIRVPNDKQVAISENYFKEYFEDKGIKTNFMFFDSGVAANQAFASGSIDFAEMGYTNAVVALSTDIPVKLIWLHEILGSNEALVVPKDSAAKDVKDLKGKKIATPFSSTSHYSLLNALTEAGIKDDVKLLDMQTSEIVAAWERGDIDGAYTWEPTLSAIKETGKVLTDSKELADQGYLTANIDLVREDFAKKYPDLVSDYIKVLNKAVSFYEKSPEKAAVAAAKPLEITPEEALKQMKATTWLPSDKQISADFLGTSDKPGNFHQVFMDTAKFLKEQGSISEVPKMEEINDFIESSFVEKSLEK</sequence>
<proteinExistence type="inferred from homology"/>
<dbReference type="Pfam" id="PF04069">
    <property type="entry name" value="OpuAC"/>
    <property type="match status" value="1"/>
</dbReference>
<protein>
    <submittedName>
        <fullName evidence="6">Taurine ABC transporter substrate-binding protein</fullName>
    </submittedName>
</protein>
<dbReference type="OrthoDB" id="9815602at2"/>
<evidence type="ECO:0000256" key="1">
    <source>
        <dbReference type="ARBA" id="ARBA00004418"/>
    </source>
</evidence>
<feature type="domain" description="ABC-type glycine betaine transport system substrate-binding" evidence="5">
    <location>
        <begin position="48"/>
        <end position="246"/>
    </location>
</feature>
<comment type="similarity">
    <text evidence="2">Belongs to the bacterial solute-binding protein SsuA/TauA family.</text>
</comment>
<dbReference type="RefSeq" id="WP_126831070.1">
    <property type="nucleotide sequence ID" value="NZ_CBCRYB010000003.1"/>
</dbReference>
<evidence type="ECO:0000313" key="6">
    <source>
        <dbReference type="EMBL" id="RSU05181.1"/>
    </source>
</evidence>
<evidence type="ECO:0000313" key="7">
    <source>
        <dbReference type="Proteomes" id="UP000287101"/>
    </source>
</evidence>
<dbReference type="GO" id="GO:0042597">
    <property type="term" value="C:periplasmic space"/>
    <property type="evidence" value="ECO:0007669"/>
    <property type="project" value="UniProtKB-SubCell"/>
</dbReference>
<keyword evidence="3 4" id="KW-0732">Signal</keyword>
<comment type="caution">
    <text evidence="6">The sequence shown here is derived from an EMBL/GenBank/DDBJ whole genome shotgun (WGS) entry which is preliminary data.</text>
</comment>
<evidence type="ECO:0000256" key="3">
    <source>
        <dbReference type="ARBA" id="ARBA00022729"/>
    </source>
</evidence>
<dbReference type="PANTHER" id="PTHR30024">
    <property type="entry name" value="ALIPHATIC SULFONATES-BINDING PROTEIN-RELATED"/>
    <property type="match status" value="1"/>
</dbReference>
<feature type="chain" id="PRO_5019261374" evidence="4">
    <location>
        <begin position="23"/>
        <end position="346"/>
    </location>
</feature>
<dbReference type="EMBL" id="NGJY01000001">
    <property type="protein sequence ID" value="RSU05181.1"/>
    <property type="molecule type" value="Genomic_DNA"/>
</dbReference>
<evidence type="ECO:0000256" key="2">
    <source>
        <dbReference type="ARBA" id="ARBA00010742"/>
    </source>
</evidence>
<dbReference type="GO" id="GO:0042918">
    <property type="term" value="P:alkanesulfonate transmembrane transport"/>
    <property type="evidence" value="ECO:0007669"/>
    <property type="project" value="TreeGrafter"/>
</dbReference>
<feature type="signal peptide" evidence="4">
    <location>
        <begin position="1"/>
        <end position="22"/>
    </location>
</feature>
<dbReference type="CDD" id="cd13560">
    <property type="entry name" value="PBP2_taurine"/>
    <property type="match status" value="1"/>
</dbReference>
<name>A0A430AD80_9ENTE</name>
<evidence type="ECO:0000256" key="4">
    <source>
        <dbReference type="SAM" id="SignalP"/>
    </source>
</evidence>
<accession>A0A430AD80</accession>
<dbReference type="AlphaFoldDB" id="A0A430AD80"/>
<dbReference type="InterPro" id="IPR007210">
    <property type="entry name" value="ABC_Gly_betaine_transp_sub-bd"/>
</dbReference>
<dbReference type="InterPro" id="IPR010068">
    <property type="entry name" value="Peri-bd_TauA"/>
</dbReference>
<evidence type="ECO:0000259" key="5">
    <source>
        <dbReference type="Pfam" id="PF04069"/>
    </source>
</evidence>
<organism evidence="6 7">
    <name type="scientific">Vagococcus fessus</name>
    <dbReference type="NCBI Taxonomy" id="120370"/>
    <lineage>
        <taxon>Bacteria</taxon>
        <taxon>Bacillati</taxon>
        <taxon>Bacillota</taxon>
        <taxon>Bacilli</taxon>
        <taxon>Lactobacillales</taxon>
        <taxon>Enterococcaceae</taxon>
        <taxon>Vagococcus</taxon>
    </lineage>
</organism>
<reference evidence="6 7" key="1">
    <citation type="submission" date="2017-05" db="EMBL/GenBank/DDBJ databases">
        <title>Vagococcus spp. assemblies.</title>
        <authorList>
            <person name="Gulvik C.A."/>
        </authorList>
    </citation>
    <scope>NUCLEOTIDE SEQUENCE [LARGE SCALE GENOMIC DNA]</scope>
    <source>
        <strain evidence="6 7">CCUG 41755</strain>
    </source>
</reference>
<dbReference type="PROSITE" id="PS51257">
    <property type="entry name" value="PROKAR_LIPOPROTEIN"/>
    <property type="match status" value="1"/>
</dbReference>
<dbReference type="GO" id="GO:0043190">
    <property type="term" value="C:ATP-binding cassette (ABC) transporter complex"/>
    <property type="evidence" value="ECO:0007669"/>
    <property type="project" value="InterPro"/>
</dbReference>
<dbReference type="SUPFAM" id="SSF53850">
    <property type="entry name" value="Periplasmic binding protein-like II"/>
    <property type="match status" value="1"/>
</dbReference>
<dbReference type="PANTHER" id="PTHR30024:SF47">
    <property type="entry name" value="TAURINE-BINDING PERIPLASMIC PROTEIN"/>
    <property type="match status" value="1"/>
</dbReference>
<comment type="subcellular location">
    <subcellularLocation>
        <location evidence="1">Periplasm</location>
    </subcellularLocation>
</comment>
<keyword evidence="7" id="KW-1185">Reference proteome</keyword>
<dbReference type="Gene3D" id="3.40.190.10">
    <property type="entry name" value="Periplasmic binding protein-like II"/>
    <property type="match status" value="2"/>
</dbReference>
<dbReference type="GO" id="GO:0022857">
    <property type="term" value="F:transmembrane transporter activity"/>
    <property type="evidence" value="ECO:0007669"/>
    <property type="project" value="InterPro"/>
</dbReference>
<dbReference type="Proteomes" id="UP000287101">
    <property type="component" value="Unassembled WGS sequence"/>
</dbReference>